<feature type="domain" description="N-acetyltransferase" evidence="3">
    <location>
        <begin position="33"/>
        <end position="163"/>
    </location>
</feature>
<dbReference type="SUPFAM" id="SSF55729">
    <property type="entry name" value="Acyl-CoA N-acyltransferases (Nat)"/>
    <property type="match status" value="1"/>
</dbReference>
<reference evidence="4 5" key="1">
    <citation type="submission" date="2016-12" db="EMBL/GenBank/DDBJ databases">
        <authorList>
            <person name="Song W.-J."/>
            <person name="Kurnit D.M."/>
        </authorList>
    </citation>
    <scope>NUCLEOTIDE SEQUENCE [LARGE SCALE GENOMIC DNA]</scope>
    <source>
        <strain evidence="4 5">DSM 30827</strain>
    </source>
</reference>
<dbReference type="PROSITE" id="PS51186">
    <property type="entry name" value="GNAT"/>
    <property type="match status" value="1"/>
</dbReference>
<evidence type="ECO:0000256" key="1">
    <source>
        <dbReference type="ARBA" id="ARBA00022679"/>
    </source>
</evidence>
<organism evidence="4 5">
    <name type="scientific">Corynebacterium glaucum</name>
    <dbReference type="NCBI Taxonomy" id="187491"/>
    <lineage>
        <taxon>Bacteria</taxon>
        <taxon>Bacillati</taxon>
        <taxon>Actinomycetota</taxon>
        <taxon>Actinomycetes</taxon>
        <taxon>Mycobacteriales</taxon>
        <taxon>Corynebacteriaceae</taxon>
        <taxon>Corynebacterium</taxon>
    </lineage>
</organism>
<dbReference type="Pfam" id="PF00583">
    <property type="entry name" value="Acetyltransf_1"/>
    <property type="match status" value="1"/>
</dbReference>
<protein>
    <submittedName>
        <fullName evidence="4">Mycothiol acetyltransferase</fullName>
        <ecNumber evidence="4">2.3.1.189</ecNumber>
    </submittedName>
</protein>
<dbReference type="PANTHER" id="PTHR43877">
    <property type="entry name" value="AMINOALKYLPHOSPHONATE N-ACETYLTRANSFERASE-RELATED-RELATED"/>
    <property type="match status" value="1"/>
</dbReference>
<gene>
    <name evidence="4" type="primary">mshD1</name>
    <name evidence="4" type="ORF">CGLAU_02640</name>
</gene>
<dbReference type="GO" id="GO:0035447">
    <property type="term" value="F:mycothiol synthase activity"/>
    <property type="evidence" value="ECO:0007669"/>
    <property type="project" value="UniProtKB-EC"/>
</dbReference>
<evidence type="ECO:0000313" key="5">
    <source>
        <dbReference type="Proteomes" id="UP000217209"/>
    </source>
</evidence>
<dbReference type="Proteomes" id="UP000217209">
    <property type="component" value="Chromosome"/>
</dbReference>
<dbReference type="InterPro" id="IPR016181">
    <property type="entry name" value="Acyl_CoA_acyltransferase"/>
</dbReference>
<dbReference type="AlphaFoldDB" id="A0A1Q2HUJ7"/>
<keyword evidence="5" id="KW-1185">Reference proteome</keyword>
<evidence type="ECO:0000313" key="4">
    <source>
        <dbReference type="EMBL" id="AQQ14513.1"/>
    </source>
</evidence>
<dbReference type="EC" id="2.3.1.189" evidence="4"/>
<accession>A0A1Q2HUJ7</accession>
<proteinExistence type="predicted"/>
<dbReference type="PANTHER" id="PTHR43877:SF1">
    <property type="entry name" value="ACETYLTRANSFERASE"/>
    <property type="match status" value="1"/>
</dbReference>
<evidence type="ECO:0000256" key="2">
    <source>
        <dbReference type="ARBA" id="ARBA00023315"/>
    </source>
</evidence>
<sequence length="163" mass="18425">MVVESVEFTFRRAREADRTYLQRLNFLADAFGDETADLEPDVLPGVEKYVDEWDPERDGGVIAFDELRTPAGGVWLRYWSEPQDGWANLGPDVPEIAIAVENRYAGQRLGAQLLGQAVQLAREQGATRIALWVDAKNPRARHRYEEFGFTDHPTIEGAMVYAL</sequence>
<evidence type="ECO:0000259" key="3">
    <source>
        <dbReference type="PROSITE" id="PS51186"/>
    </source>
</evidence>
<dbReference type="CDD" id="cd04301">
    <property type="entry name" value="NAT_SF"/>
    <property type="match status" value="1"/>
</dbReference>
<dbReference type="Gene3D" id="3.40.630.30">
    <property type="match status" value="1"/>
</dbReference>
<dbReference type="EMBL" id="CP019688">
    <property type="protein sequence ID" value="AQQ14513.1"/>
    <property type="molecule type" value="Genomic_DNA"/>
</dbReference>
<dbReference type="InterPro" id="IPR050832">
    <property type="entry name" value="Bact_Acetyltransf"/>
</dbReference>
<dbReference type="InterPro" id="IPR000182">
    <property type="entry name" value="GNAT_dom"/>
</dbReference>
<dbReference type="KEGG" id="cgv:CGLAU_02640"/>
<name>A0A1Q2HUJ7_9CORY</name>
<keyword evidence="2 4" id="KW-0012">Acyltransferase</keyword>
<keyword evidence="1 4" id="KW-0808">Transferase</keyword>